<gene>
    <name evidence="5" type="ORF">D0867_15152</name>
    <name evidence="4" type="ORF">D0869_15294</name>
</gene>
<dbReference type="InterPro" id="IPR036291">
    <property type="entry name" value="NAD(P)-bd_dom_sf"/>
</dbReference>
<dbReference type="EMBL" id="QWIJ01002534">
    <property type="protein sequence ID" value="RMX71771.1"/>
    <property type="molecule type" value="Genomic_DNA"/>
</dbReference>
<dbReference type="PANTHER" id="PTHR42748:SF28">
    <property type="entry name" value="NMRA-LIKE DOMAIN-CONTAINING PROTEIN"/>
    <property type="match status" value="1"/>
</dbReference>
<evidence type="ECO:0000259" key="3">
    <source>
        <dbReference type="Pfam" id="PF05368"/>
    </source>
</evidence>
<dbReference type="Proteomes" id="UP000271337">
    <property type="component" value="Unassembled WGS sequence"/>
</dbReference>
<name>A0A3M6VZR3_HORWE</name>
<evidence type="ECO:0000256" key="1">
    <source>
        <dbReference type="ARBA" id="ARBA00006328"/>
    </source>
</evidence>
<protein>
    <recommendedName>
        <fullName evidence="3">NmrA-like domain-containing protein</fullName>
    </recommendedName>
</protein>
<feature type="domain" description="NmrA-like" evidence="3">
    <location>
        <begin position="8"/>
        <end position="296"/>
    </location>
</feature>
<evidence type="ECO:0000313" key="5">
    <source>
        <dbReference type="EMBL" id="RMX90980.1"/>
    </source>
</evidence>
<dbReference type="EMBL" id="QWIL01003094">
    <property type="protein sequence ID" value="RMX90980.1"/>
    <property type="molecule type" value="Genomic_DNA"/>
</dbReference>
<evidence type="ECO:0000256" key="2">
    <source>
        <dbReference type="ARBA" id="ARBA00022857"/>
    </source>
</evidence>
<dbReference type="AlphaFoldDB" id="A0A3M6VZR3"/>
<evidence type="ECO:0000313" key="7">
    <source>
        <dbReference type="Proteomes" id="UP000281245"/>
    </source>
</evidence>
<comment type="similarity">
    <text evidence="1">Belongs to the NmrA-type oxidoreductase family.</text>
</comment>
<dbReference type="PANTHER" id="PTHR42748">
    <property type="entry name" value="NITROGEN METABOLITE REPRESSION PROTEIN NMRA FAMILY MEMBER"/>
    <property type="match status" value="1"/>
</dbReference>
<comment type="caution">
    <text evidence="4">The sequence shown here is derived from an EMBL/GenBank/DDBJ whole genome shotgun (WGS) entry which is preliminary data.</text>
</comment>
<dbReference type="Gene3D" id="3.90.25.10">
    <property type="entry name" value="UDP-galactose 4-epimerase, domain 1"/>
    <property type="match status" value="1"/>
</dbReference>
<dbReference type="Pfam" id="PF05368">
    <property type="entry name" value="NmrA"/>
    <property type="match status" value="1"/>
</dbReference>
<dbReference type="GO" id="GO:0005634">
    <property type="term" value="C:nucleus"/>
    <property type="evidence" value="ECO:0007669"/>
    <property type="project" value="TreeGrafter"/>
</dbReference>
<keyword evidence="2" id="KW-0521">NADP</keyword>
<dbReference type="Gene3D" id="3.40.50.720">
    <property type="entry name" value="NAD(P)-binding Rossmann-like Domain"/>
    <property type="match status" value="1"/>
</dbReference>
<evidence type="ECO:0000313" key="4">
    <source>
        <dbReference type="EMBL" id="RMX71771.1"/>
    </source>
</evidence>
<sequence>MLTEKHIMSKLIVVCGATGQLGGSVARRMLNEGWRVRAITRNVNGQAAQALAAKGAELASADYDDEASLAEVFQDANAIFAVTNFWDYLMQLGQAGAGEREFNQMLTIARAAQQSPTLEHFIIHTLASGEKLAGKDFICPHWDYKDKAADEIKRSLPELAKKTTFLGVGFFASNLLNGVKPLEVPGTYGGHIVVLPCKPETIMWVTDIEHNVGLMVHAVLSNPSRTLPAKYVSVHSDILPLADVFKTWSEVTGKRVEFIQCTPENYEGIMMIFGKELASQLKLNEVAPEWYAAYDEKDTVMPKDLGVQDKLLSLKQSLEANKEKL</sequence>
<dbReference type="InterPro" id="IPR008030">
    <property type="entry name" value="NmrA-like"/>
</dbReference>
<organism evidence="4 7">
    <name type="scientific">Hortaea werneckii</name>
    <name type="common">Black yeast</name>
    <name type="synonym">Cladosporium werneckii</name>
    <dbReference type="NCBI Taxonomy" id="91943"/>
    <lineage>
        <taxon>Eukaryota</taxon>
        <taxon>Fungi</taxon>
        <taxon>Dikarya</taxon>
        <taxon>Ascomycota</taxon>
        <taxon>Pezizomycotina</taxon>
        <taxon>Dothideomycetes</taxon>
        <taxon>Dothideomycetidae</taxon>
        <taxon>Mycosphaerellales</taxon>
        <taxon>Teratosphaeriaceae</taxon>
        <taxon>Hortaea</taxon>
    </lineage>
</organism>
<dbReference type="Proteomes" id="UP000281245">
    <property type="component" value="Unassembled WGS sequence"/>
</dbReference>
<dbReference type="SUPFAM" id="SSF51735">
    <property type="entry name" value="NAD(P)-binding Rossmann-fold domains"/>
    <property type="match status" value="1"/>
</dbReference>
<evidence type="ECO:0000313" key="6">
    <source>
        <dbReference type="Proteomes" id="UP000271337"/>
    </source>
</evidence>
<accession>A0A3M6VZR3</accession>
<dbReference type="InterPro" id="IPR051164">
    <property type="entry name" value="NmrA-like_oxidored"/>
</dbReference>
<reference evidence="6 7" key="1">
    <citation type="journal article" date="2018" name="BMC Genomics">
        <title>Genomic evidence for intraspecific hybridization in a clonal and extremely halotolerant yeast.</title>
        <authorList>
            <person name="Gostincar C."/>
            <person name="Stajich J.E."/>
            <person name="Zupancic J."/>
            <person name="Zalar P."/>
            <person name="Gunde-Cimerman N."/>
        </authorList>
    </citation>
    <scope>NUCLEOTIDE SEQUENCE [LARGE SCALE GENOMIC DNA]</scope>
    <source>
        <strain evidence="4 7">EXF-6656</strain>
        <strain evidence="5 6">EXF-6669</strain>
    </source>
</reference>
<dbReference type="OrthoDB" id="300709at2759"/>
<proteinExistence type="inferred from homology"/>